<dbReference type="Proteomes" id="UP001549291">
    <property type="component" value="Unassembled WGS sequence"/>
</dbReference>
<organism evidence="1 2">
    <name type="scientific">Bradyrhizobium japonicum</name>
    <dbReference type="NCBI Taxonomy" id="375"/>
    <lineage>
        <taxon>Bacteria</taxon>
        <taxon>Pseudomonadati</taxon>
        <taxon>Pseudomonadota</taxon>
        <taxon>Alphaproteobacteria</taxon>
        <taxon>Hyphomicrobiales</taxon>
        <taxon>Nitrobacteraceae</taxon>
        <taxon>Bradyrhizobium</taxon>
    </lineage>
</organism>
<comment type="caution">
    <text evidence="1">The sequence shown here is derived from an EMBL/GenBank/DDBJ whole genome shotgun (WGS) entry which is preliminary data.</text>
</comment>
<proteinExistence type="predicted"/>
<dbReference type="EMBL" id="JBEPTQ010000002">
    <property type="protein sequence ID" value="MET4720014.1"/>
    <property type="molecule type" value="Genomic_DNA"/>
</dbReference>
<keyword evidence="2" id="KW-1185">Reference proteome</keyword>
<gene>
    <name evidence="1" type="ORF">ABIF63_004120</name>
</gene>
<sequence>MMRALATNAFLLLPTSPLQDDEEIREYRPSYIQESLANLPIWLGATKEEFEEFFNQNYRSPHCPKSDVEYQWVWQATVVTCTLGSFCTPY</sequence>
<accession>A0ABV2RSY7</accession>
<name>A0ABV2RSY7_BRAJP</name>
<reference evidence="1 2" key="1">
    <citation type="submission" date="2024-06" db="EMBL/GenBank/DDBJ databases">
        <title>Genomic Encyclopedia of Type Strains, Phase V (KMG-V): Genome sequencing to study the core and pangenomes of soil and plant-associated prokaryotes.</title>
        <authorList>
            <person name="Whitman W."/>
        </authorList>
    </citation>
    <scope>NUCLEOTIDE SEQUENCE [LARGE SCALE GENOMIC DNA]</scope>
    <source>
        <strain evidence="1 2">USDA 160</strain>
    </source>
</reference>
<evidence type="ECO:0000313" key="2">
    <source>
        <dbReference type="Proteomes" id="UP001549291"/>
    </source>
</evidence>
<protein>
    <submittedName>
        <fullName evidence="1">Uncharacterized protein</fullName>
    </submittedName>
</protein>
<evidence type="ECO:0000313" key="1">
    <source>
        <dbReference type="EMBL" id="MET4720014.1"/>
    </source>
</evidence>